<evidence type="ECO:0000313" key="7">
    <source>
        <dbReference type="RefSeq" id="XP_013780762.1"/>
    </source>
</evidence>
<evidence type="ECO:0000256" key="5">
    <source>
        <dbReference type="SAM" id="MobiDB-lite"/>
    </source>
</evidence>
<feature type="compositionally biased region" description="Acidic residues" evidence="5">
    <location>
        <begin position="224"/>
        <end position="236"/>
    </location>
</feature>
<dbReference type="Pfam" id="PF02996">
    <property type="entry name" value="Prefoldin"/>
    <property type="match status" value="1"/>
</dbReference>
<dbReference type="PANTHER" id="PTHR15111">
    <property type="entry name" value="RNA POLYMERASE II SUBUNIT 5-MEDIATING PROTEIN NNX3"/>
    <property type="match status" value="1"/>
</dbReference>
<dbReference type="PANTHER" id="PTHR15111:SF0">
    <property type="entry name" value="UNCONVENTIONAL PREFOLDIN RPB5 INTERACTOR 1"/>
    <property type="match status" value="1"/>
</dbReference>
<feature type="compositionally biased region" description="Polar residues" evidence="5">
    <location>
        <begin position="344"/>
        <end position="358"/>
    </location>
</feature>
<feature type="region of interest" description="Disordered" evidence="5">
    <location>
        <begin position="161"/>
        <end position="182"/>
    </location>
</feature>
<feature type="region of interest" description="Disordered" evidence="5">
    <location>
        <begin position="344"/>
        <end position="403"/>
    </location>
</feature>
<protein>
    <submittedName>
        <fullName evidence="7 8">Unconventional prefoldin RPB5 interactor 1-like isoform X1</fullName>
    </submittedName>
</protein>
<accession>A0ABM1SYE9</accession>
<comment type="similarity">
    <text evidence="3">Belongs to the RNA polymerase II subunit 5-mediating protein family.</text>
</comment>
<gene>
    <name evidence="7 8" type="primary">LOC106465112</name>
</gene>
<dbReference type="CDD" id="cd23159">
    <property type="entry name" value="Prefoldin_URI1"/>
    <property type="match status" value="1"/>
</dbReference>
<feature type="compositionally biased region" description="Basic and acidic residues" evidence="5">
    <location>
        <begin position="161"/>
        <end position="171"/>
    </location>
</feature>
<organism evidence="6 8">
    <name type="scientific">Limulus polyphemus</name>
    <name type="common">Atlantic horseshoe crab</name>
    <dbReference type="NCBI Taxonomy" id="6850"/>
    <lineage>
        <taxon>Eukaryota</taxon>
        <taxon>Metazoa</taxon>
        <taxon>Ecdysozoa</taxon>
        <taxon>Arthropoda</taxon>
        <taxon>Chelicerata</taxon>
        <taxon>Merostomata</taxon>
        <taxon>Xiphosura</taxon>
        <taxon>Limulidae</taxon>
        <taxon>Limulus</taxon>
    </lineage>
</organism>
<dbReference type="GeneID" id="106465112"/>
<evidence type="ECO:0000256" key="2">
    <source>
        <dbReference type="ARBA" id="ARBA00023242"/>
    </source>
</evidence>
<proteinExistence type="inferred from homology"/>
<dbReference type="SUPFAM" id="SSF46579">
    <property type="entry name" value="Prefoldin"/>
    <property type="match status" value="1"/>
</dbReference>
<evidence type="ECO:0000313" key="8">
    <source>
        <dbReference type="RefSeq" id="XP_022248655.1"/>
    </source>
</evidence>
<evidence type="ECO:0000313" key="6">
    <source>
        <dbReference type="Proteomes" id="UP000694941"/>
    </source>
</evidence>
<dbReference type="InterPro" id="IPR052255">
    <property type="entry name" value="RNA_pol_II_subunit5-mediator"/>
</dbReference>
<feature type="coiled-coil region" evidence="4">
    <location>
        <begin position="3"/>
        <end position="44"/>
    </location>
</feature>
<feature type="region of interest" description="Disordered" evidence="5">
    <location>
        <begin position="201"/>
        <end position="241"/>
    </location>
</feature>
<keyword evidence="6" id="KW-1185">Reference proteome</keyword>
<reference evidence="7 8" key="1">
    <citation type="submission" date="2025-05" db="UniProtKB">
        <authorList>
            <consortium name="RefSeq"/>
        </authorList>
    </citation>
    <scope>IDENTIFICATION</scope>
    <source>
        <tissue evidence="7 8">Muscle</tissue>
    </source>
</reference>
<keyword evidence="2" id="KW-0539">Nucleus</keyword>
<evidence type="ECO:0000256" key="1">
    <source>
        <dbReference type="ARBA" id="ARBA00004123"/>
    </source>
</evidence>
<sequence>MDLAFVEKLKEEQRKALENCEERIEQWEKFKKDYESLKERLETLPDVVSYEIMVPFGPQAFIPGSLVHTNQIKVLLGDNWFVERSAKQASEIAGRRIKQCDKMLSDLHKEKEQFQNWISYTTEIQGDEDAVEIMEEYNPEKEKIWREQHRKNVKAYHRQLAEERQKQKQTEENNLTQDENKLDINDDKELWAYLDVLEEQEDERNEMLESSEEEEKDVIKESSSSEDDAEDSDDKDEEKTKVRWKDVKTLRPNQITFSHTASESNVDEDLQETVHHRENENKTDLVNSPADIYKYFGVISKPKSILKTRSDQIEVKNETVMFPEHESVPIVNEEEMFPLPNYRHNSTSETKGLQQPSKTAEKTAFTGEIVEKSKNSGDVVNPEESPMARPLSRFKAQRKGMNR</sequence>
<dbReference type="Proteomes" id="UP000694941">
    <property type="component" value="Unplaced"/>
</dbReference>
<feature type="compositionally biased region" description="Acidic residues" evidence="5">
    <location>
        <begin position="201"/>
        <end position="216"/>
    </location>
</feature>
<dbReference type="InterPro" id="IPR004127">
    <property type="entry name" value="Prefoldin_subunit_alpha"/>
</dbReference>
<evidence type="ECO:0000256" key="3">
    <source>
        <dbReference type="ARBA" id="ARBA00038295"/>
    </source>
</evidence>
<dbReference type="RefSeq" id="XP_013780762.1">
    <property type="nucleotide sequence ID" value="XM_013925308.2"/>
</dbReference>
<comment type="subcellular location">
    <subcellularLocation>
        <location evidence="1">Nucleus</location>
    </subcellularLocation>
</comment>
<evidence type="ECO:0000256" key="4">
    <source>
        <dbReference type="SAM" id="Coils"/>
    </source>
</evidence>
<name>A0ABM1SYE9_LIMPO</name>
<dbReference type="RefSeq" id="XP_022248655.1">
    <property type="nucleotide sequence ID" value="XM_022392947.1"/>
</dbReference>
<keyword evidence="4" id="KW-0175">Coiled coil</keyword>
<dbReference type="Gene3D" id="1.10.287.370">
    <property type="match status" value="1"/>
</dbReference>
<dbReference type="InterPro" id="IPR009053">
    <property type="entry name" value="Prefoldin"/>
</dbReference>